<comment type="caution">
    <text evidence="2">The sequence shown here is derived from an EMBL/GenBank/DDBJ whole genome shotgun (WGS) entry which is preliminary data.</text>
</comment>
<protein>
    <recommendedName>
        <fullName evidence="4">DUF4175 domain-containing protein</fullName>
    </recommendedName>
</protein>
<evidence type="ECO:0000256" key="1">
    <source>
        <dbReference type="SAM" id="Phobius"/>
    </source>
</evidence>
<evidence type="ECO:0000313" key="2">
    <source>
        <dbReference type="EMBL" id="MEN3540858.1"/>
    </source>
</evidence>
<keyword evidence="1" id="KW-1133">Transmembrane helix</keyword>
<keyword evidence="3" id="KW-1185">Reference proteome</keyword>
<keyword evidence="1" id="KW-0472">Membrane</keyword>
<gene>
    <name evidence="2" type="ORF">AAH991_37495</name>
</gene>
<dbReference type="RefSeq" id="WP_346230701.1">
    <property type="nucleotide sequence ID" value="NZ_JBDJAW010000062.1"/>
</dbReference>
<dbReference type="EMBL" id="JBDJAW010000062">
    <property type="protein sequence ID" value="MEN3540858.1"/>
    <property type="molecule type" value="Genomic_DNA"/>
</dbReference>
<feature type="transmembrane region" description="Helical" evidence="1">
    <location>
        <begin position="38"/>
        <end position="59"/>
    </location>
</feature>
<feature type="transmembrane region" description="Helical" evidence="1">
    <location>
        <begin position="12"/>
        <end position="32"/>
    </location>
</feature>
<evidence type="ECO:0008006" key="4">
    <source>
        <dbReference type="Google" id="ProtNLM"/>
    </source>
</evidence>
<reference evidence="2 3" key="1">
    <citation type="submission" date="2024-05" db="EMBL/GenBank/DDBJ databases">
        <title>Microbispora sp.ZYX-F-249.</title>
        <authorList>
            <person name="Xie H."/>
        </authorList>
    </citation>
    <scope>NUCLEOTIDE SEQUENCE [LARGE SCALE GENOMIC DNA]</scope>
    <source>
        <strain evidence="2 3">ZYX-F-249</strain>
    </source>
</reference>
<proteinExistence type="predicted"/>
<accession>A0ABV0B1T1</accession>
<dbReference type="Proteomes" id="UP001447516">
    <property type="component" value="Unassembled WGS sequence"/>
</dbReference>
<feature type="transmembrane region" description="Helical" evidence="1">
    <location>
        <begin position="71"/>
        <end position="90"/>
    </location>
</feature>
<organism evidence="2 3">
    <name type="scientific">Microbispora maris</name>
    <dbReference type="NCBI Taxonomy" id="3144104"/>
    <lineage>
        <taxon>Bacteria</taxon>
        <taxon>Bacillati</taxon>
        <taxon>Actinomycetota</taxon>
        <taxon>Actinomycetes</taxon>
        <taxon>Streptosporangiales</taxon>
        <taxon>Streptosporangiaceae</taxon>
        <taxon>Microbispora</taxon>
    </lineage>
</organism>
<evidence type="ECO:0000313" key="3">
    <source>
        <dbReference type="Proteomes" id="UP001447516"/>
    </source>
</evidence>
<sequence length="92" mass="9601">MRTRSEAAVVSRVASWLGLAGHLCTLPLYLASGLVAPLWAIIVLLVVWAGLVGVAVLAVRRRRAWGLAVPLLGVGVWLAGVSAGEAFLGWTA</sequence>
<name>A0ABV0B1T1_9ACTN</name>
<keyword evidence="1" id="KW-0812">Transmembrane</keyword>